<accession>A0ABV7HCM1</accession>
<keyword evidence="1" id="KW-1133">Transmembrane helix</keyword>
<dbReference type="EMBL" id="JBHRSZ010000001">
    <property type="protein sequence ID" value="MFC3149527.1"/>
    <property type="molecule type" value="Genomic_DNA"/>
</dbReference>
<dbReference type="Proteomes" id="UP001595476">
    <property type="component" value="Unassembled WGS sequence"/>
</dbReference>
<comment type="caution">
    <text evidence="2">The sequence shown here is derived from an EMBL/GenBank/DDBJ whole genome shotgun (WGS) entry which is preliminary data.</text>
</comment>
<sequence>MSDQIQLCLSASSTTQTPCFPGSQASEEQFKLDNPHLSGPVIQKGTPYIIRPNTAQPQSWQQMRPDLALMFQKIQSLSASERRNISDMNEFYGSEMLLALSELYQNEIQPFGQHSKRYLTDIAIPKAVSEFPGLSGAAATAMESRMSVFAKSALNYQKALEQVRAAHIAKVPKMELMKLEQKARMLHKEFHARFQAEINKYMGKVGKRGNVWTNAERGINQAKGARTSKPIMLSSMKEFNLVRNFERASNYGGKGIILLDAGLRVNNVHADYKAGKDWQRTAVTETVGFGAGTAAGVIVGSAVAKAALSVAMFATPVGWVFVIGAGLVAGYVAAKGVDTYGKKLAGFAYDTSSNTNWF</sequence>
<protein>
    <submittedName>
        <fullName evidence="2">Uncharacterized protein</fullName>
    </submittedName>
</protein>
<keyword evidence="1" id="KW-0812">Transmembrane</keyword>
<reference evidence="3" key="1">
    <citation type="journal article" date="2019" name="Int. J. Syst. Evol. Microbiol.">
        <title>The Global Catalogue of Microorganisms (GCM) 10K type strain sequencing project: providing services to taxonomists for standard genome sequencing and annotation.</title>
        <authorList>
            <consortium name="The Broad Institute Genomics Platform"/>
            <consortium name="The Broad Institute Genome Sequencing Center for Infectious Disease"/>
            <person name="Wu L."/>
            <person name="Ma J."/>
        </authorList>
    </citation>
    <scope>NUCLEOTIDE SEQUENCE [LARGE SCALE GENOMIC DNA]</scope>
    <source>
        <strain evidence="3">KCTC 52438</strain>
    </source>
</reference>
<keyword evidence="1" id="KW-0472">Membrane</keyword>
<name>A0ABV7HCM1_9GAMM</name>
<feature type="transmembrane region" description="Helical" evidence="1">
    <location>
        <begin position="310"/>
        <end position="334"/>
    </location>
</feature>
<dbReference type="RefSeq" id="WP_386714622.1">
    <property type="nucleotide sequence ID" value="NZ_JBHRSZ010000001.1"/>
</dbReference>
<proteinExistence type="predicted"/>
<evidence type="ECO:0000256" key="1">
    <source>
        <dbReference type="SAM" id="Phobius"/>
    </source>
</evidence>
<organism evidence="2 3">
    <name type="scientific">Litoribrevibacter euphylliae</name>
    <dbReference type="NCBI Taxonomy" id="1834034"/>
    <lineage>
        <taxon>Bacteria</taxon>
        <taxon>Pseudomonadati</taxon>
        <taxon>Pseudomonadota</taxon>
        <taxon>Gammaproteobacteria</taxon>
        <taxon>Oceanospirillales</taxon>
        <taxon>Oceanospirillaceae</taxon>
        <taxon>Litoribrevibacter</taxon>
    </lineage>
</organism>
<evidence type="ECO:0000313" key="2">
    <source>
        <dbReference type="EMBL" id="MFC3149527.1"/>
    </source>
</evidence>
<evidence type="ECO:0000313" key="3">
    <source>
        <dbReference type="Proteomes" id="UP001595476"/>
    </source>
</evidence>
<feature type="transmembrane region" description="Helical" evidence="1">
    <location>
        <begin position="282"/>
        <end position="304"/>
    </location>
</feature>
<gene>
    <name evidence="2" type="ORF">ACFOEK_00650</name>
</gene>
<keyword evidence="3" id="KW-1185">Reference proteome</keyword>